<dbReference type="SUPFAM" id="SSF52091">
    <property type="entry name" value="SpoIIaa-like"/>
    <property type="match status" value="1"/>
</dbReference>
<dbReference type="EMBL" id="WHLY01000002">
    <property type="protein sequence ID" value="MPR32307.1"/>
    <property type="molecule type" value="Genomic_DNA"/>
</dbReference>
<accession>A0A7C9FB82</accession>
<protein>
    <submittedName>
        <fullName evidence="1">STAS/SEC14 domain-containing protein</fullName>
    </submittedName>
</protein>
<dbReference type="AlphaFoldDB" id="A0A7C9FB82"/>
<evidence type="ECO:0000313" key="1">
    <source>
        <dbReference type="EMBL" id="MPR32307.1"/>
    </source>
</evidence>
<comment type="caution">
    <text evidence="1">The sequence shown here is derived from an EMBL/GenBank/DDBJ whole genome shotgun (WGS) entry which is preliminary data.</text>
</comment>
<dbReference type="Proteomes" id="UP000479293">
    <property type="component" value="Unassembled WGS sequence"/>
</dbReference>
<gene>
    <name evidence="1" type="ORF">GBK04_02830</name>
</gene>
<dbReference type="InterPro" id="IPR036513">
    <property type="entry name" value="STAS_dom_sf"/>
</dbReference>
<name>A0A7C9FB82_9BACT</name>
<organism evidence="1 2">
    <name type="scientific">Salmonirosea aquatica</name>
    <dbReference type="NCBI Taxonomy" id="2654236"/>
    <lineage>
        <taxon>Bacteria</taxon>
        <taxon>Pseudomonadati</taxon>
        <taxon>Bacteroidota</taxon>
        <taxon>Cytophagia</taxon>
        <taxon>Cytophagales</taxon>
        <taxon>Spirosomataceae</taxon>
        <taxon>Salmonirosea</taxon>
    </lineage>
</organism>
<proteinExistence type="predicted"/>
<sequence length="117" mass="13804">MYNIIKNTDKLLALEFTGELEKSDYDQFLPIMEEKIRQNGKINLYWEMSDFDGWDASAAWKDLKFDVKHANDFNKVAMVGETGWQDFMTQLMKPFTGAEVKYFDRTQREEALAWAEN</sequence>
<dbReference type="RefSeq" id="WP_152756667.1">
    <property type="nucleotide sequence ID" value="NZ_WHLY01000002.1"/>
</dbReference>
<evidence type="ECO:0000313" key="2">
    <source>
        <dbReference type="Proteomes" id="UP000479293"/>
    </source>
</evidence>
<dbReference type="InterPro" id="IPR021866">
    <property type="entry name" value="SpoIIAA-like"/>
</dbReference>
<dbReference type="Pfam" id="PF11964">
    <property type="entry name" value="SpoIIAA-like"/>
    <property type="match status" value="1"/>
</dbReference>
<reference evidence="1 2" key="1">
    <citation type="submission" date="2019-10" db="EMBL/GenBank/DDBJ databases">
        <title>Draft Genome Sequence of Cytophagaceae sp. SJW1-29.</title>
        <authorList>
            <person name="Choi A."/>
        </authorList>
    </citation>
    <scope>NUCLEOTIDE SEQUENCE [LARGE SCALE GENOMIC DNA]</scope>
    <source>
        <strain evidence="1 2">SJW1-29</strain>
    </source>
</reference>
<keyword evidence="2" id="KW-1185">Reference proteome</keyword>
<dbReference type="Gene3D" id="3.40.50.10600">
    <property type="entry name" value="SpoIIaa-like domains"/>
    <property type="match status" value="1"/>
</dbReference>
<dbReference type="InterPro" id="IPR038396">
    <property type="entry name" value="SpoIIAA-like_sf"/>
</dbReference>